<organism evidence="2 3">
    <name type="scientific">Rufibacter immobilis</name>
    <dbReference type="NCBI Taxonomy" id="1348778"/>
    <lineage>
        <taxon>Bacteria</taxon>
        <taxon>Pseudomonadati</taxon>
        <taxon>Bacteroidota</taxon>
        <taxon>Cytophagia</taxon>
        <taxon>Cytophagales</taxon>
        <taxon>Hymenobacteraceae</taxon>
        <taxon>Rufibacter</taxon>
    </lineage>
</organism>
<dbReference type="AlphaFoldDB" id="A0A3M9N1Z5"/>
<evidence type="ECO:0000313" key="3">
    <source>
        <dbReference type="Proteomes" id="UP000271010"/>
    </source>
</evidence>
<evidence type="ECO:0000313" key="2">
    <source>
        <dbReference type="EMBL" id="RNI31821.1"/>
    </source>
</evidence>
<accession>A0A3M9N1Z5</accession>
<comment type="caution">
    <text evidence="2">The sequence shown here is derived from an EMBL/GenBank/DDBJ whole genome shotgun (WGS) entry which is preliminary data.</text>
</comment>
<dbReference type="PANTHER" id="PTHR19328:SF75">
    <property type="entry name" value="ALDOSE SUGAR DEHYDROGENASE YLII"/>
    <property type="match status" value="1"/>
</dbReference>
<dbReference type="PANTHER" id="PTHR19328">
    <property type="entry name" value="HEDGEHOG-INTERACTING PROTEIN"/>
    <property type="match status" value="1"/>
</dbReference>
<dbReference type="SUPFAM" id="SSF50952">
    <property type="entry name" value="Soluble quinoprotein glucose dehydrogenase"/>
    <property type="match status" value="1"/>
</dbReference>
<protein>
    <recommendedName>
        <fullName evidence="1">Glucose/Sorbosone dehydrogenase domain-containing protein</fullName>
    </recommendedName>
</protein>
<dbReference type="Proteomes" id="UP000271010">
    <property type="component" value="Unassembled WGS sequence"/>
</dbReference>
<proteinExistence type="predicted"/>
<feature type="domain" description="Glucose/Sorbosone dehydrogenase" evidence="1">
    <location>
        <begin position="7"/>
        <end position="263"/>
    </location>
</feature>
<dbReference type="InterPro" id="IPR011041">
    <property type="entry name" value="Quinoprot_gluc/sorb_DH_b-prop"/>
</dbReference>
<dbReference type="OrthoDB" id="9770043at2"/>
<dbReference type="InterPro" id="IPR012938">
    <property type="entry name" value="Glc/Sorbosone_DH"/>
</dbReference>
<keyword evidence="3" id="KW-1185">Reference proteome</keyword>
<reference evidence="2 3" key="1">
    <citation type="submission" date="2018-11" db="EMBL/GenBank/DDBJ databases">
        <title>Rufibacter latericius sp. nov., isolated from water in Baiyang Lake.</title>
        <authorList>
            <person name="Yang Y."/>
        </authorList>
    </citation>
    <scope>NUCLEOTIDE SEQUENCE [LARGE SCALE GENOMIC DNA]</scope>
    <source>
        <strain evidence="2 3">MCC P1</strain>
    </source>
</reference>
<evidence type="ECO:0000259" key="1">
    <source>
        <dbReference type="Pfam" id="PF07995"/>
    </source>
</evidence>
<name>A0A3M9N1Z5_9BACT</name>
<dbReference type="EMBL" id="RJJE01000004">
    <property type="protein sequence ID" value="RNI31821.1"/>
    <property type="molecule type" value="Genomic_DNA"/>
</dbReference>
<gene>
    <name evidence="2" type="ORF">EFA69_06315</name>
</gene>
<sequence>MAQGLTSPVYLTAPPNDMERLFVVDQTGQIRLIKGGQLLPRPFLDVKDKIVTLKEEHEERGLLGMAFHPDFQSNGRFFVYYSAPLRKGAPAGWDHTSHIAEFRATPDAEAADIQSEKTILLIDEPQANHNGGMLAFGPDGYLYISLGDGGGANDNEKGHVPDWYPKNGGGNGQDTRNNLLGSILRIDVNSGIPYGIPADNPFADGRKGRKEIYAYGLRNPFRFAFDKETSMLIAADAGQELYEEIDVIKKGGNYGWNVKEGRHCFNASQNTQLFPDCPTQDSLGNPLIDPVLEFKNNKKGGVGLGIVSVGGEVYRGSGYQSLVGSYLFGVWTQHHEKPNGAIFAAEANADKSDWPYKKIFLKNRHRGELGEFLLGFGRDNAGAVYVLTNQKHGPVGTTGRVDRIK</sequence>
<dbReference type="InterPro" id="IPR011042">
    <property type="entry name" value="6-blade_b-propeller_TolB-like"/>
</dbReference>
<dbReference type="Pfam" id="PF07995">
    <property type="entry name" value="GSDH"/>
    <property type="match status" value="1"/>
</dbReference>
<dbReference type="Gene3D" id="2.120.10.30">
    <property type="entry name" value="TolB, C-terminal domain"/>
    <property type="match status" value="1"/>
</dbReference>